<dbReference type="AlphaFoldDB" id="A0A1I2LCG5"/>
<evidence type="ECO:0000313" key="3">
    <source>
        <dbReference type="Proteomes" id="UP000199052"/>
    </source>
</evidence>
<evidence type="ECO:0000313" key="4">
    <source>
        <dbReference type="Proteomes" id="UP000533017"/>
    </source>
</evidence>
<proteinExistence type="predicted"/>
<name>A0A1I2LCG5_9ACTN</name>
<dbReference type="RefSeq" id="WP_269086060.1">
    <property type="nucleotide sequence ID" value="NZ_FOOI01000002.1"/>
</dbReference>
<evidence type="ECO:0000313" key="1">
    <source>
        <dbReference type="EMBL" id="NYH84951.1"/>
    </source>
</evidence>
<dbReference type="Proteomes" id="UP000199052">
    <property type="component" value="Unassembled WGS sequence"/>
</dbReference>
<dbReference type="EMBL" id="JACBZA010000001">
    <property type="protein sequence ID" value="NYH84951.1"/>
    <property type="molecule type" value="Genomic_DNA"/>
</dbReference>
<reference evidence="2 3" key="1">
    <citation type="submission" date="2016-10" db="EMBL/GenBank/DDBJ databases">
        <authorList>
            <person name="de Groot N.N."/>
        </authorList>
    </citation>
    <scope>NUCLEOTIDE SEQUENCE [LARGE SCALE GENOMIC DNA]</scope>
    <source>
        <strain evidence="2 3">CPCC 202808</strain>
    </source>
</reference>
<gene>
    <name evidence="1" type="ORF">FHR37_003802</name>
    <name evidence="2" type="ORF">SAMN05421678_10278</name>
</gene>
<accession>A0A1I2LCG5</accession>
<protein>
    <submittedName>
        <fullName evidence="2">Uncharacterized protein</fullName>
    </submittedName>
</protein>
<dbReference type="STRING" id="504797.SAMN05421678_10278"/>
<reference evidence="1 4" key="2">
    <citation type="submission" date="2020-07" db="EMBL/GenBank/DDBJ databases">
        <title>Sequencing the genomes of 1000 actinobacteria strains.</title>
        <authorList>
            <person name="Klenk H.-P."/>
        </authorList>
    </citation>
    <scope>NUCLEOTIDE SEQUENCE [LARGE SCALE GENOMIC DNA]</scope>
    <source>
        <strain evidence="1 4">DSM 45117</strain>
    </source>
</reference>
<sequence length="42" mass="4625">MVSDLDAERRGVGEHAGRDGFFLVEDLVGEDDCARFGARLNE</sequence>
<organism evidence="2 3">
    <name type="scientific">Actinopolymorpha cephalotaxi</name>
    <dbReference type="NCBI Taxonomy" id="504797"/>
    <lineage>
        <taxon>Bacteria</taxon>
        <taxon>Bacillati</taxon>
        <taxon>Actinomycetota</taxon>
        <taxon>Actinomycetes</taxon>
        <taxon>Propionibacteriales</taxon>
        <taxon>Actinopolymorphaceae</taxon>
        <taxon>Actinopolymorpha</taxon>
    </lineage>
</organism>
<evidence type="ECO:0000313" key="2">
    <source>
        <dbReference type="EMBL" id="SFF77082.1"/>
    </source>
</evidence>
<keyword evidence="4" id="KW-1185">Reference proteome</keyword>
<dbReference type="EMBL" id="FOOI01000002">
    <property type="protein sequence ID" value="SFF77082.1"/>
    <property type="molecule type" value="Genomic_DNA"/>
</dbReference>
<dbReference type="Proteomes" id="UP000533017">
    <property type="component" value="Unassembled WGS sequence"/>
</dbReference>